<feature type="domain" description="DUF4440" evidence="1">
    <location>
        <begin position="10"/>
        <end position="117"/>
    </location>
</feature>
<reference evidence="2 3" key="1">
    <citation type="submission" date="2018-05" db="EMBL/GenBank/DDBJ databases">
        <title>Genomic Encyclopedia of Archaeal and Bacterial Type Strains, Phase II (KMG-II): from individual species to whole genera.</title>
        <authorList>
            <person name="Goeker M."/>
        </authorList>
    </citation>
    <scope>NUCLEOTIDE SEQUENCE [LARGE SCALE GENOMIC DNA]</scope>
    <source>
        <strain evidence="2 3">DSM 22214</strain>
    </source>
</reference>
<gene>
    <name evidence="2" type="ORF">LV89_02235</name>
</gene>
<dbReference type="OrthoDB" id="954374at2"/>
<dbReference type="AlphaFoldDB" id="A0A316EAZ2"/>
<keyword evidence="3" id="KW-1185">Reference proteome</keyword>
<dbReference type="InterPro" id="IPR027843">
    <property type="entry name" value="DUF4440"/>
</dbReference>
<evidence type="ECO:0000313" key="3">
    <source>
        <dbReference type="Proteomes" id="UP000245489"/>
    </source>
</evidence>
<dbReference type="InterPro" id="IPR032710">
    <property type="entry name" value="NTF2-like_dom_sf"/>
</dbReference>
<evidence type="ECO:0000313" key="2">
    <source>
        <dbReference type="EMBL" id="PWK26726.1"/>
    </source>
</evidence>
<proteinExistence type="predicted"/>
<comment type="caution">
    <text evidence="2">The sequence shown here is derived from an EMBL/GenBank/DDBJ whole genome shotgun (WGS) entry which is preliminary data.</text>
</comment>
<organism evidence="2 3">
    <name type="scientific">Arcicella aurantiaca</name>
    <dbReference type="NCBI Taxonomy" id="591202"/>
    <lineage>
        <taxon>Bacteria</taxon>
        <taxon>Pseudomonadati</taxon>
        <taxon>Bacteroidota</taxon>
        <taxon>Cytophagia</taxon>
        <taxon>Cytophagales</taxon>
        <taxon>Flectobacillaceae</taxon>
        <taxon>Arcicella</taxon>
    </lineage>
</organism>
<protein>
    <submittedName>
        <fullName evidence="2">Uncharacterized protein (TIGR02246 family)</fullName>
    </submittedName>
</protein>
<sequence length="127" mass="14507">MNTEKTQIDKIRLIVQEAENTGNLELMASVLAEDITVIVPDTPVVSGKTAGVAFLKSWFDAFKIEITYQAQNIEVKGEMAYEWSIYHQTTTDKQTGEKASEIGRILWVYKKYKGVWLQNFVIWNTIS</sequence>
<dbReference type="Pfam" id="PF14534">
    <property type="entry name" value="DUF4440"/>
    <property type="match status" value="1"/>
</dbReference>
<dbReference type="Gene3D" id="3.10.450.50">
    <property type="match status" value="1"/>
</dbReference>
<dbReference type="Proteomes" id="UP000245489">
    <property type="component" value="Unassembled WGS sequence"/>
</dbReference>
<dbReference type="EMBL" id="QGGO01000010">
    <property type="protein sequence ID" value="PWK26726.1"/>
    <property type="molecule type" value="Genomic_DNA"/>
</dbReference>
<evidence type="ECO:0000259" key="1">
    <source>
        <dbReference type="Pfam" id="PF14534"/>
    </source>
</evidence>
<dbReference type="SUPFAM" id="SSF54427">
    <property type="entry name" value="NTF2-like"/>
    <property type="match status" value="1"/>
</dbReference>
<dbReference type="RefSeq" id="WP_109742970.1">
    <property type="nucleotide sequence ID" value="NZ_QGGO01000010.1"/>
</dbReference>
<accession>A0A316EAZ2</accession>
<name>A0A316EAZ2_9BACT</name>